<dbReference type="Pfam" id="PF00072">
    <property type="entry name" value="Response_reg"/>
    <property type="match status" value="1"/>
</dbReference>
<reference evidence="6 7" key="1">
    <citation type="submission" date="2016-11" db="EMBL/GenBank/DDBJ databases">
        <authorList>
            <person name="Jaros S."/>
            <person name="Januszkiewicz K."/>
            <person name="Wedrychowicz H."/>
        </authorList>
    </citation>
    <scope>NUCLEOTIDE SEQUENCE [LARGE SCALE GENOMIC DNA]</scope>
    <source>
        <strain evidence="6 7">DSM 15930</strain>
    </source>
</reference>
<comment type="function">
    <text evidence="2">May play the central regulatory role in sporulation. It may be an element of the effector pathway responsible for the activation of sporulation genes in response to nutritional stress. Spo0A may act in concert with spo0H (a sigma factor) to control the expression of some genes that are critical to the sporulation process.</text>
</comment>
<dbReference type="SMART" id="SM00448">
    <property type="entry name" value="REC"/>
    <property type="match status" value="1"/>
</dbReference>
<dbReference type="InterPro" id="IPR046947">
    <property type="entry name" value="LytR-like"/>
</dbReference>
<evidence type="ECO:0000313" key="6">
    <source>
        <dbReference type="EMBL" id="SHM90940.1"/>
    </source>
</evidence>
<sequence>MIGIGICDTNVIFCEELRKMLQDYFSKQLVRCSVSSYSCALDLINSNLEEFDLFFLDAVLDSDSDGIELAKVIRQRNQIAEIVFVTYRLDKAYQAFEVNTFRYLPKPLKTGVLVNTLETFLKKRKEKSSKLIILKQGQKYLKIPYTKILYFETLDRKLKVITTNKTYLVDNKINEIEQRLEDCEFFRIHKSYLVNFAYVEEHDRSTVILLNGDEVYISRLKAKEFKEKYHVFIQEQYSERTRLEKVIV</sequence>
<dbReference type="InterPro" id="IPR011006">
    <property type="entry name" value="CheY-like_superfamily"/>
</dbReference>
<evidence type="ECO:0000313" key="7">
    <source>
        <dbReference type="Proteomes" id="UP000184038"/>
    </source>
</evidence>
<dbReference type="PANTHER" id="PTHR37299">
    <property type="entry name" value="TRANSCRIPTIONAL REGULATOR-RELATED"/>
    <property type="match status" value="1"/>
</dbReference>
<protein>
    <recommendedName>
        <fullName evidence="1">Stage 0 sporulation protein A homolog</fullName>
    </recommendedName>
</protein>
<dbReference type="OrthoDB" id="9802383at2"/>
<organism evidence="6 7">
    <name type="scientific">Anaerosporobacter mobilis DSM 15930</name>
    <dbReference type="NCBI Taxonomy" id="1120996"/>
    <lineage>
        <taxon>Bacteria</taxon>
        <taxon>Bacillati</taxon>
        <taxon>Bacillota</taxon>
        <taxon>Clostridia</taxon>
        <taxon>Lachnospirales</taxon>
        <taxon>Lachnospiraceae</taxon>
        <taxon>Anaerosporobacter</taxon>
    </lineage>
</organism>
<dbReference type="SMART" id="SM00850">
    <property type="entry name" value="LytTR"/>
    <property type="match status" value="1"/>
</dbReference>
<dbReference type="Pfam" id="PF04397">
    <property type="entry name" value="LytTR"/>
    <property type="match status" value="1"/>
</dbReference>
<keyword evidence="3" id="KW-0597">Phosphoprotein</keyword>
<dbReference type="SUPFAM" id="SSF52172">
    <property type="entry name" value="CheY-like"/>
    <property type="match status" value="1"/>
</dbReference>
<name>A0A1M7MIV0_9FIRM</name>
<evidence type="ECO:0000259" key="4">
    <source>
        <dbReference type="PROSITE" id="PS50110"/>
    </source>
</evidence>
<feature type="domain" description="HTH LytTR-type" evidence="5">
    <location>
        <begin position="132"/>
        <end position="231"/>
    </location>
</feature>
<proteinExistence type="predicted"/>
<dbReference type="AlphaFoldDB" id="A0A1M7MIV0"/>
<dbReference type="STRING" id="1120996.SAMN02746066_03861"/>
<dbReference type="RefSeq" id="WP_073290398.1">
    <property type="nucleotide sequence ID" value="NZ_FRCP01000021.1"/>
</dbReference>
<dbReference type="GO" id="GO:0000156">
    <property type="term" value="F:phosphorelay response regulator activity"/>
    <property type="evidence" value="ECO:0007669"/>
    <property type="project" value="InterPro"/>
</dbReference>
<feature type="domain" description="Response regulatory" evidence="4">
    <location>
        <begin position="3"/>
        <end position="121"/>
    </location>
</feature>
<dbReference type="InterPro" id="IPR001789">
    <property type="entry name" value="Sig_transdc_resp-reg_receiver"/>
</dbReference>
<gene>
    <name evidence="6" type="ORF">SAMN02746066_03861</name>
</gene>
<dbReference type="Gene3D" id="2.40.50.1020">
    <property type="entry name" value="LytTr DNA-binding domain"/>
    <property type="match status" value="1"/>
</dbReference>
<dbReference type="EMBL" id="FRCP01000021">
    <property type="protein sequence ID" value="SHM90940.1"/>
    <property type="molecule type" value="Genomic_DNA"/>
</dbReference>
<evidence type="ECO:0000259" key="5">
    <source>
        <dbReference type="PROSITE" id="PS50930"/>
    </source>
</evidence>
<evidence type="ECO:0000256" key="2">
    <source>
        <dbReference type="ARBA" id="ARBA00024867"/>
    </source>
</evidence>
<evidence type="ECO:0000256" key="3">
    <source>
        <dbReference type="PROSITE-ProRule" id="PRU00169"/>
    </source>
</evidence>
<dbReference type="InterPro" id="IPR007492">
    <property type="entry name" value="LytTR_DNA-bd_dom"/>
</dbReference>
<dbReference type="Gene3D" id="3.40.50.2300">
    <property type="match status" value="1"/>
</dbReference>
<dbReference type="Proteomes" id="UP000184038">
    <property type="component" value="Unassembled WGS sequence"/>
</dbReference>
<keyword evidence="7" id="KW-1185">Reference proteome</keyword>
<dbReference type="PROSITE" id="PS50930">
    <property type="entry name" value="HTH_LYTTR"/>
    <property type="match status" value="1"/>
</dbReference>
<dbReference type="PANTHER" id="PTHR37299:SF1">
    <property type="entry name" value="STAGE 0 SPORULATION PROTEIN A HOMOLOG"/>
    <property type="match status" value="1"/>
</dbReference>
<evidence type="ECO:0000256" key="1">
    <source>
        <dbReference type="ARBA" id="ARBA00018672"/>
    </source>
</evidence>
<dbReference type="GO" id="GO:0003677">
    <property type="term" value="F:DNA binding"/>
    <property type="evidence" value="ECO:0007669"/>
    <property type="project" value="InterPro"/>
</dbReference>
<feature type="modified residue" description="4-aspartylphosphate" evidence="3">
    <location>
        <position position="57"/>
    </location>
</feature>
<accession>A0A1M7MIV0</accession>
<dbReference type="PROSITE" id="PS50110">
    <property type="entry name" value="RESPONSE_REGULATORY"/>
    <property type="match status" value="1"/>
</dbReference>